<protein>
    <submittedName>
        <fullName evidence="4">Uncharacterized protein</fullName>
    </submittedName>
</protein>
<keyword evidence="2" id="KW-0804">Transcription</keyword>
<comment type="caution">
    <text evidence="4">The sequence shown here is derived from an EMBL/GenBank/DDBJ whole genome shotgun (WGS) entry which is preliminary data.</text>
</comment>
<dbReference type="InterPro" id="IPR015943">
    <property type="entry name" value="WD40/YVTN_repeat-like_dom_sf"/>
</dbReference>
<proteinExistence type="predicted"/>
<evidence type="ECO:0000256" key="2">
    <source>
        <dbReference type="ARBA" id="ARBA00023163"/>
    </source>
</evidence>
<dbReference type="PANTHER" id="PTHR15052:SF2">
    <property type="entry name" value="GENERAL TRANSCRIPTION FACTOR 3C POLYPEPTIDE 2"/>
    <property type="match status" value="1"/>
</dbReference>
<dbReference type="Proteomes" id="UP000646827">
    <property type="component" value="Unassembled WGS sequence"/>
</dbReference>
<evidence type="ECO:0000256" key="1">
    <source>
        <dbReference type="ARBA" id="ARBA00004123"/>
    </source>
</evidence>
<dbReference type="Gene3D" id="2.130.10.10">
    <property type="entry name" value="YVTN repeat-like/Quinoprotein amine dehydrogenase"/>
    <property type="match status" value="1"/>
</dbReference>
<evidence type="ECO:0000313" key="5">
    <source>
        <dbReference type="Proteomes" id="UP000646827"/>
    </source>
</evidence>
<dbReference type="GO" id="GO:0000127">
    <property type="term" value="C:transcription factor TFIIIC complex"/>
    <property type="evidence" value="ECO:0007669"/>
    <property type="project" value="TreeGrafter"/>
</dbReference>
<evidence type="ECO:0000256" key="3">
    <source>
        <dbReference type="ARBA" id="ARBA00023242"/>
    </source>
</evidence>
<dbReference type="OrthoDB" id="4703at2759"/>
<reference evidence="4 5" key="1">
    <citation type="submission" date="2020-12" db="EMBL/GenBank/DDBJ databases">
        <title>Metabolic potential, ecology and presence of endohyphal bacteria is reflected in genomic diversity of Mucoromycotina.</title>
        <authorList>
            <person name="Muszewska A."/>
            <person name="Okrasinska A."/>
            <person name="Steczkiewicz K."/>
            <person name="Drgas O."/>
            <person name="Orlowska M."/>
            <person name="Perlinska-Lenart U."/>
            <person name="Aleksandrzak-Piekarczyk T."/>
            <person name="Szatraj K."/>
            <person name="Zielenkiewicz U."/>
            <person name="Pilsyk S."/>
            <person name="Malc E."/>
            <person name="Mieczkowski P."/>
            <person name="Kruszewska J.S."/>
            <person name="Biernat P."/>
            <person name="Pawlowska J."/>
        </authorList>
    </citation>
    <scope>NUCLEOTIDE SEQUENCE [LARGE SCALE GENOMIC DNA]</scope>
    <source>
        <strain evidence="4 5">CBS 142.35</strain>
    </source>
</reference>
<dbReference type="InterPro" id="IPR036322">
    <property type="entry name" value="WD40_repeat_dom_sf"/>
</dbReference>
<comment type="subcellular location">
    <subcellularLocation>
        <location evidence="1">Nucleus</location>
    </subcellularLocation>
</comment>
<name>A0A8H7S987_9FUNG</name>
<dbReference type="PANTHER" id="PTHR15052">
    <property type="entry name" value="RNA POLYMERASE III TRANSCRIPTION INITIATION FACTOR COMPLEX SUBUNIT"/>
    <property type="match status" value="1"/>
</dbReference>
<dbReference type="GO" id="GO:0005634">
    <property type="term" value="C:nucleus"/>
    <property type="evidence" value="ECO:0007669"/>
    <property type="project" value="UniProtKB-SubCell"/>
</dbReference>
<evidence type="ECO:0000313" key="4">
    <source>
        <dbReference type="EMBL" id="KAG2225122.1"/>
    </source>
</evidence>
<organism evidence="4 5">
    <name type="scientific">Circinella minor</name>
    <dbReference type="NCBI Taxonomy" id="1195481"/>
    <lineage>
        <taxon>Eukaryota</taxon>
        <taxon>Fungi</taxon>
        <taxon>Fungi incertae sedis</taxon>
        <taxon>Mucoromycota</taxon>
        <taxon>Mucoromycotina</taxon>
        <taxon>Mucoromycetes</taxon>
        <taxon>Mucorales</taxon>
        <taxon>Lichtheimiaceae</taxon>
        <taxon>Circinella</taxon>
    </lineage>
</organism>
<dbReference type="InterPro" id="IPR052416">
    <property type="entry name" value="GTF3C_component"/>
</dbReference>
<dbReference type="GO" id="GO:0006383">
    <property type="term" value="P:transcription by RNA polymerase III"/>
    <property type="evidence" value="ECO:0007669"/>
    <property type="project" value="TreeGrafter"/>
</dbReference>
<dbReference type="SUPFAM" id="SSF50978">
    <property type="entry name" value="WD40 repeat-like"/>
    <property type="match status" value="1"/>
</dbReference>
<dbReference type="EMBL" id="JAEPRB010000032">
    <property type="protein sequence ID" value="KAG2225122.1"/>
    <property type="molecule type" value="Genomic_DNA"/>
</dbReference>
<keyword evidence="3" id="KW-0539">Nucleus</keyword>
<dbReference type="AlphaFoldDB" id="A0A8H7S987"/>
<keyword evidence="5" id="KW-1185">Reference proteome</keyword>
<gene>
    <name evidence="4" type="ORF">INT45_011805</name>
</gene>
<accession>A0A8H7S987</accession>
<sequence>MIPMTTNWGGSDKLTCGYTNGQVVNWDIKKALNTEMEERNTVPEKHMLSIAYMHDSCVRSIAWHGLENPVNCATSGNDGRLLIWDYRDPQVPMLLLRNRMIIYDMAWPGFSSRIATMDGDNLLRSVVTDEGPQGENTIVGPKAAINLAPTQALAGSELHPFIIIGNMEGWCKFTNNHLIRRKTETDYQNVAYKLNYDSKTSIFRYIDGIPPMPCINSKGNNNNDAPGVQTVYRQLGAHQRVQQDCVELSF</sequence>